<evidence type="ECO:0000256" key="1">
    <source>
        <dbReference type="ARBA" id="ARBA00005474"/>
    </source>
</evidence>
<evidence type="ECO:0000259" key="3">
    <source>
        <dbReference type="PROSITE" id="PS50891"/>
    </source>
</evidence>
<dbReference type="PANTHER" id="PTHR31301:SF186">
    <property type="entry name" value="OS09G0364100 PROTEIN"/>
    <property type="match status" value="1"/>
</dbReference>
<feature type="compositionally biased region" description="Basic and acidic residues" evidence="2">
    <location>
        <begin position="186"/>
        <end position="211"/>
    </location>
</feature>
<dbReference type="PANTHER" id="PTHR31301">
    <property type="entry name" value="LOB DOMAIN-CONTAINING PROTEIN 4-RELATED"/>
    <property type="match status" value="1"/>
</dbReference>
<dbReference type="AlphaFoldDB" id="A0AAD8MGN5"/>
<protein>
    <submittedName>
        <fullName evidence="4">LOB domain-containing protein</fullName>
    </submittedName>
</protein>
<sequence>MTGPGGTNVSQACAACKHQRRKCAPDCALAPYFPPHRQTEFLNVHRLFGVRNIVNTVKNVDPNHREIAVGSMIQEANLRVSDPVGGSCGIVKNLHDMCNQMKAELDLVLQQVAVFRAAQTEGENGEVQSNVRSFYDDIVARNNGNVPSHCHPVHKASKKASTSGKDGGVEALQIGPYKTSGARKMSNIEKNDESSGEMKENDLDKPVPEKM</sequence>
<dbReference type="PROSITE" id="PS50891">
    <property type="entry name" value="LOB"/>
    <property type="match status" value="1"/>
</dbReference>
<proteinExistence type="inferred from homology"/>
<dbReference type="Pfam" id="PF03195">
    <property type="entry name" value="LOB"/>
    <property type="match status" value="1"/>
</dbReference>
<reference evidence="4" key="2">
    <citation type="submission" date="2023-05" db="EMBL/GenBank/DDBJ databases">
        <authorList>
            <person name="Schelkunov M.I."/>
        </authorList>
    </citation>
    <scope>NUCLEOTIDE SEQUENCE</scope>
    <source>
        <strain evidence="4">Hsosn_3</strain>
        <tissue evidence="4">Leaf</tissue>
    </source>
</reference>
<keyword evidence="5" id="KW-1185">Reference proteome</keyword>
<feature type="region of interest" description="Disordered" evidence="2">
    <location>
        <begin position="145"/>
        <end position="211"/>
    </location>
</feature>
<dbReference type="InterPro" id="IPR004883">
    <property type="entry name" value="LOB"/>
</dbReference>
<name>A0AAD8MGN5_9APIA</name>
<evidence type="ECO:0000256" key="2">
    <source>
        <dbReference type="SAM" id="MobiDB-lite"/>
    </source>
</evidence>
<evidence type="ECO:0000313" key="4">
    <source>
        <dbReference type="EMBL" id="KAK1372586.1"/>
    </source>
</evidence>
<comment type="caution">
    <text evidence="4">The sequence shown here is derived from an EMBL/GenBank/DDBJ whole genome shotgun (WGS) entry which is preliminary data.</text>
</comment>
<feature type="domain" description="LOB" evidence="3">
    <location>
        <begin position="11"/>
        <end position="112"/>
    </location>
</feature>
<reference evidence="4" key="1">
    <citation type="submission" date="2023-02" db="EMBL/GenBank/DDBJ databases">
        <title>Genome of toxic invasive species Heracleum sosnowskyi carries increased number of genes despite the absence of recent whole-genome duplications.</title>
        <authorList>
            <person name="Schelkunov M."/>
            <person name="Shtratnikova V."/>
            <person name="Makarenko M."/>
            <person name="Klepikova A."/>
            <person name="Omelchenko D."/>
            <person name="Novikova G."/>
            <person name="Obukhova E."/>
            <person name="Bogdanov V."/>
            <person name="Penin A."/>
            <person name="Logacheva M."/>
        </authorList>
    </citation>
    <scope>NUCLEOTIDE SEQUENCE</scope>
    <source>
        <strain evidence="4">Hsosn_3</strain>
        <tissue evidence="4">Leaf</tissue>
    </source>
</reference>
<evidence type="ECO:0000313" key="5">
    <source>
        <dbReference type="Proteomes" id="UP001237642"/>
    </source>
</evidence>
<comment type="similarity">
    <text evidence="1">Belongs to the LOB domain-containing protein family.</text>
</comment>
<gene>
    <name evidence="4" type="ORF">POM88_028779</name>
</gene>
<dbReference type="Proteomes" id="UP001237642">
    <property type="component" value="Unassembled WGS sequence"/>
</dbReference>
<accession>A0AAD8MGN5</accession>
<dbReference type="EMBL" id="JAUIZM010000007">
    <property type="protein sequence ID" value="KAK1372586.1"/>
    <property type="molecule type" value="Genomic_DNA"/>
</dbReference>
<organism evidence="4 5">
    <name type="scientific">Heracleum sosnowskyi</name>
    <dbReference type="NCBI Taxonomy" id="360622"/>
    <lineage>
        <taxon>Eukaryota</taxon>
        <taxon>Viridiplantae</taxon>
        <taxon>Streptophyta</taxon>
        <taxon>Embryophyta</taxon>
        <taxon>Tracheophyta</taxon>
        <taxon>Spermatophyta</taxon>
        <taxon>Magnoliopsida</taxon>
        <taxon>eudicotyledons</taxon>
        <taxon>Gunneridae</taxon>
        <taxon>Pentapetalae</taxon>
        <taxon>asterids</taxon>
        <taxon>campanulids</taxon>
        <taxon>Apiales</taxon>
        <taxon>Apiaceae</taxon>
        <taxon>Apioideae</taxon>
        <taxon>apioid superclade</taxon>
        <taxon>Tordylieae</taxon>
        <taxon>Tordyliinae</taxon>
        <taxon>Heracleum</taxon>
    </lineage>
</organism>